<keyword evidence="4 5" id="KW-0732">Signal</keyword>
<comment type="similarity">
    <text evidence="2">Belongs to the bacterial solute-binding protein 8 family.</text>
</comment>
<keyword evidence="3" id="KW-0813">Transport</keyword>
<evidence type="ECO:0000313" key="7">
    <source>
        <dbReference type="EMBL" id="QDO88484.1"/>
    </source>
</evidence>
<organism evidence="7 8">
    <name type="scientific">Ornithinimicrobium ciconiae</name>
    <dbReference type="NCBI Taxonomy" id="2594265"/>
    <lineage>
        <taxon>Bacteria</taxon>
        <taxon>Bacillati</taxon>
        <taxon>Actinomycetota</taxon>
        <taxon>Actinomycetes</taxon>
        <taxon>Micrococcales</taxon>
        <taxon>Ornithinimicrobiaceae</taxon>
        <taxon>Ornithinimicrobium</taxon>
    </lineage>
</organism>
<dbReference type="GO" id="GO:0030288">
    <property type="term" value="C:outer membrane-bounded periplasmic space"/>
    <property type="evidence" value="ECO:0007669"/>
    <property type="project" value="TreeGrafter"/>
</dbReference>
<dbReference type="OrthoDB" id="6495095at2"/>
<evidence type="ECO:0000256" key="1">
    <source>
        <dbReference type="ARBA" id="ARBA00004196"/>
    </source>
</evidence>
<dbReference type="RefSeq" id="WP_143783162.1">
    <property type="nucleotide sequence ID" value="NZ_CP041616.1"/>
</dbReference>
<dbReference type="Pfam" id="PF01497">
    <property type="entry name" value="Peripla_BP_2"/>
    <property type="match status" value="1"/>
</dbReference>
<feature type="domain" description="Fe/B12 periplasmic-binding" evidence="6">
    <location>
        <begin position="62"/>
        <end position="329"/>
    </location>
</feature>
<dbReference type="PROSITE" id="PS50983">
    <property type="entry name" value="FE_B12_PBP"/>
    <property type="match status" value="1"/>
</dbReference>
<dbReference type="Proteomes" id="UP000315395">
    <property type="component" value="Chromosome"/>
</dbReference>
<dbReference type="EMBL" id="CP041616">
    <property type="protein sequence ID" value="QDO88484.1"/>
    <property type="molecule type" value="Genomic_DNA"/>
</dbReference>
<dbReference type="InterPro" id="IPR002491">
    <property type="entry name" value="ABC_transptr_periplasmic_BD"/>
</dbReference>
<feature type="signal peptide" evidence="5">
    <location>
        <begin position="1"/>
        <end position="24"/>
    </location>
</feature>
<dbReference type="AlphaFoldDB" id="A0A516GAD6"/>
<dbReference type="PANTHER" id="PTHR30532">
    <property type="entry name" value="IRON III DICITRATE-BINDING PERIPLASMIC PROTEIN"/>
    <property type="match status" value="1"/>
</dbReference>
<dbReference type="InterPro" id="IPR051313">
    <property type="entry name" value="Bact_iron-sidero_bind"/>
</dbReference>
<evidence type="ECO:0000256" key="4">
    <source>
        <dbReference type="ARBA" id="ARBA00022729"/>
    </source>
</evidence>
<dbReference type="SUPFAM" id="SSF53807">
    <property type="entry name" value="Helical backbone' metal receptor"/>
    <property type="match status" value="1"/>
</dbReference>
<dbReference type="PROSITE" id="PS51257">
    <property type="entry name" value="PROKAR_LIPOPROTEIN"/>
    <property type="match status" value="1"/>
</dbReference>
<protein>
    <submittedName>
        <fullName evidence="7">ABC transporter substrate-binding protein</fullName>
    </submittedName>
</protein>
<gene>
    <name evidence="7" type="ORF">FNH13_09135</name>
</gene>
<evidence type="ECO:0000256" key="5">
    <source>
        <dbReference type="SAM" id="SignalP"/>
    </source>
</evidence>
<dbReference type="GO" id="GO:1901678">
    <property type="term" value="P:iron coordination entity transport"/>
    <property type="evidence" value="ECO:0007669"/>
    <property type="project" value="UniProtKB-ARBA"/>
</dbReference>
<comment type="subcellular location">
    <subcellularLocation>
        <location evidence="1">Cell envelope</location>
    </subcellularLocation>
</comment>
<proteinExistence type="inferred from homology"/>
<name>A0A516GAD6_9MICO</name>
<evidence type="ECO:0000256" key="3">
    <source>
        <dbReference type="ARBA" id="ARBA00022448"/>
    </source>
</evidence>
<reference evidence="7 8" key="1">
    <citation type="submission" date="2019-07" db="EMBL/GenBank/DDBJ databases">
        <title>complete genome sequencing of Ornithinimicrobium sp. H23M54.</title>
        <authorList>
            <person name="Bae J.-W."/>
            <person name="Lee S.-Y."/>
        </authorList>
    </citation>
    <scope>NUCLEOTIDE SEQUENCE [LARGE SCALE GENOMIC DNA]</scope>
    <source>
        <strain evidence="7 8">H23M54</strain>
    </source>
</reference>
<evidence type="ECO:0000313" key="8">
    <source>
        <dbReference type="Proteomes" id="UP000315395"/>
    </source>
</evidence>
<dbReference type="PANTHER" id="PTHR30532:SF28">
    <property type="entry name" value="PETROBACTIN-BINDING PROTEIN YCLQ"/>
    <property type="match status" value="1"/>
</dbReference>
<keyword evidence="8" id="KW-1185">Reference proteome</keyword>
<feature type="chain" id="PRO_5038413031" evidence="5">
    <location>
        <begin position="25"/>
        <end position="329"/>
    </location>
</feature>
<evidence type="ECO:0000259" key="6">
    <source>
        <dbReference type="PROSITE" id="PS50983"/>
    </source>
</evidence>
<dbReference type="Gene3D" id="3.40.50.1980">
    <property type="entry name" value="Nitrogenase molybdenum iron protein domain"/>
    <property type="match status" value="2"/>
</dbReference>
<evidence type="ECO:0000256" key="2">
    <source>
        <dbReference type="ARBA" id="ARBA00008814"/>
    </source>
</evidence>
<dbReference type="KEGG" id="orz:FNH13_09135"/>
<accession>A0A516GAD6</accession>
<sequence length="329" mass="34509">MTTRSTFRTLATSLALTAALALTACGSDSEAEGDNAGDAGGETVSITDAQGRTVEVPLNAETVVATDWSVIRTLNDLGIEVDAAPTANITLPDDIAHYADGDIPAIGTLQEPDYEAINELEPDLIIIAGRSGNPEILAEMEKISPTVIDMSVRYDEPSGQLAVTEERVVQLGSLFGKEAEAQALMDDVNDQIEEVGGQVKEAGETALFVQVSGGTASAYGPGSRFGIVYDAFGYADTGAPVDEEGSHGQEISQEFFTEYNPGVLLVLDRAAAIGSDEAPALDVLNNDLVNTTDAATNDNIQLVDGFSWYIAGNSPSSIQQMIDDVKATL</sequence>